<dbReference type="Proteomes" id="UP000013827">
    <property type="component" value="Unassembled WGS sequence"/>
</dbReference>
<dbReference type="Gene3D" id="3.40.50.720">
    <property type="entry name" value="NAD(P)-binding Rossmann-like Domain"/>
    <property type="match status" value="1"/>
</dbReference>
<dbReference type="AlphaFoldDB" id="A0A0D3J467"/>
<dbReference type="PANTHER" id="PTHR45458:SF2">
    <property type="entry name" value="OXIDOREDUCTASE, SHORT CHAIN DEHYDROGENASE_REDUCTASE FAMILY SUPERFAMILY (AFU_ORTHOLOGUE AFUA_3G13450)"/>
    <property type="match status" value="1"/>
</dbReference>
<evidence type="ECO:0000313" key="1">
    <source>
        <dbReference type="EnsemblProtists" id="EOD18302"/>
    </source>
</evidence>
<dbReference type="eggNOG" id="KOG1611">
    <property type="taxonomic scope" value="Eukaryota"/>
</dbReference>
<dbReference type="InterPro" id="IPR052184">
    <property type="entry name" value="SDR_enzymes"/>
</dbReference>
<proteinExistence type="predicted"/>
<evidence type="ECO:0008006" key="3">
    <source>
        <dbReference type="Google" id="ProtNLM"/>
    </source>
</evidence>
<dbReference type="Pfam" id="PF00106">
    <property type="entry name" value="adh_short"/>
    <property type="match status" value="1"/>
</dbReference>
<dbReference type="SUPFAM" id="SSF51735">
    <property type="entry name" value="NAD(P)-binding Rossmann-fold domains"/>
    <property type="match status" value="1"/>
</dbReference>
<dbReference type="HOGENOM" id="CLU_010194_9_1_1"/>
<dbReference type="GeneID" id="19046303"/>
<dbReference type="PRINTS" id="PR00081">
    <property type="entry name" value="GDHRDH"/>
</dbReference>
<keyword evidence="2" id="KW-1185">Reference proteome</keyword>
<evidence type="ECO:0000313" key="2">
    <source>
        <dbReference type="Proteomes" id="UP000013827"/>
    </source>
</evidence>
<dbReference type="OMA" id="EHYTKAG"/>
<dbReference type="PaxDb" id="2903-EOD18302"/>
<dbReference type="RefSeq" id="XP_005770731.1">
    <property type="nucleotide sequence ID" value="XM_005770674.1"/>
</dbReference>
<protein>
    <recommendedName>
        <fullName evidence="3">NAD(P)-binding protein</fullName>
    </recommendedName>
</protein>
<dbReference type="PANTHER" id="PTHR45458">
    <property type="entry name" value="SHORT-CHAIN DEHYDROGENASE/REDUCTASE SDR"/>
    <property type="match status" value="1"/>
</dbReference>
<sequence length="278" mass="28221">MPVYVVTGCSGGLGLGLVKALAARGDKVYATVRKRATTATGEDQISNVQGDITVIEDIDVAKDDVGAKLSAALAGVKIDVVIHNAGGIANRDGPDAPTGAAAFADGGGGPMGAKPDNLKAVTTERMLASFQVNTLGPLRVQKALTEQMGAGGKVLIISTGMGSIGDNNSGGLYAYRTAKAIGSGGGARMAAAGVNMVMRNMALDLKTSEIAVMSVNPGMVLTDFGPGAEMMAKFGSMPVEESVAQLLAICDDVCTMENTGKFWTVKRGAAPMEFAGGF</sequence>
<dbReference type="InterPro" id="IPR036291">
    <property type="entry name" value="NAD(P)-bd_dom_sf"/>
</dbReference>
<reference evidence="1" key="2">
    <citation type="submission" date="2024-10" db="UniProtKB">
        <authorList>
            <consortium name="EnsemblProtists"/>
        </authorList>
    </citation>
    <scope>IDENTIFICATION</scope>
</reference>
<dbReference type="GO" id="GO:0016616">
    <property type="term" value="F:oxidoreductase activity, acting on the CH-OH group of donors, NAD or NADP as acceptor"/>
    <property type="evidence" value="ECO:0007669"/>
    <property type="project" value="TreeGrafter"/>
</dbReference>
<organism evidence="1 2">
    <name type="scientific">Emiliania huxleyi (strain CCMP1516)</name>
    <dbReference type="NCBI Taxonomy" id="280463"/>
    <lineage>
        <taxon>Eukaryota</taxon>
        <taxon>Haptista</taxon>
        <taxon>Haptophyta</taxon>
        <taxon>Prymnesiophyceae</taxon>
        <taxon>Isochrysidales</taxon>
        <taxon>Noelaerhabdaceae</taxon>
        <taxon>Emiliania</taxon>
    </lineage>
</organism>
<name>A0A0D3J467_EMIH1</name>
<reference evidence="2" key="1">
    <citation type="journal article" date="2013" name="Nature">
        <title>Pan genome of the phytoplankton Emiliania underpins its global distribution.</title>
        <authorList>
            <person name="Read B.A."/>
            <person name="Kegel J."/>
            <person name="Klute M.J."/>
            <person name="Kuo A."/>
            <person name="Lefebvre S.C."/>
            <person name="Maumus F."/>
            <person name="Mayer C."/>
            <person name="Miller J."/>
            <person name="Monier A."/>
            <person name="Salamov A."/>
            <person name="Young J."/>
            <person name="Aguilar M."/>
            <person name="Claverie J.M."/>
            <person name="Frickenhaus S."/>
            <person name="Gonzalez K."/>
            <person name="Herman E.K."/>
            <person name="Lin Y.C."/>
            <person name="Napier J."/>
            <person name="Ogata H."/>
            <person name="Sarno A.F."/>
            <person name="Shmutz J."/>
            <person name="Schroeder D."/>
            <person name="de Vargas C."/>
            <person name="Verret F."/>
            <person name="von Dassow P."/>
            <person name="Valentin K."/>
            <person name="Van de Peer Y."/>
            <person name="Wheeler G."/>
            <person name="Dacks J.B."/>
            <person name="Delwiche C.F."/>
            <person name="Dyhrman S.T."/>
            <person name="Glockner G."/>
            <person name="John U."/>
            <person name="Richards T."/>
            <person name="Worden A.Z."/>
            <person name="Zhang X."/>
            <person name="Grigoriev I.V."/>
            <person name="Allen A.E."/>
            <person name="Bidle K."/>
            <person name="Borodovsky M."/>
            <person name="Bowler C."/>
            <person name="Brownlee C."/>
            <person name="Cock J.M."/>
            <person name="Elias M."/>
            <person name="Gladyshev V.N."/>
            <person name="Groth M."/>
            <person name="Guda C."/>
            <person name="Hadaegh A."/>
            <person name="Iglesias-Rodriguez M.D."/>
            <person name="Jenkins J."/>
            <person name="Jones B.M."/>
            <person name="Lawson T."/>
            <person name="Leese F."/>
            <person name="Lindquist E."/>
            <person name="Lobanov A."/>
            <person name="Lomsadze A."/>
            <person name="Malik S.B."/>
            <person name="Marsh M.E."/>
            <person name="Mackinder L."/>
            <person name="Mock T."/>
            <person name="Mueller-Roeber B."/>
            <person name="Pagarete A."/>
            <person name="Parker M."/>
            <person name="Probert I."/>
            <person name="Quesneville H."/>
            <person name="Raines C."/>
            <person name="Rensing S.A."/>
            <person name="Riano-Pachon D.M."/>
            <person name="Richier S."/>
            <person name="Rokitta S."/>
            <person name="Shiraiwa Y."/>
            <person name="Soanes D.M."/>
            <person name="van der Giezen M."/>
            <person name="Wahlund T.M."/>
            <person name="Williams B."/>
            <person name="Wilson W."/>
            <person name="Wolfe G."/>
            <person name="Wurch L.L."/>
        </authorList>
    </citation>
    <scope>NUCLEOTIDE SEQUENCE</scope>
</reference>
<accession>A0A0D3J467</accession>
<dbReference type="InterPro" id="IPR002347">
    <property type="entry name" value="SDR_fam"/>
</dbReference>
<dbReference type="KEGG" id="ehx:EMIHUDRAFT_96053"/>
<dbReference type="EnsemblProtists" id="EOD18302">
    <property type="protein sequence ID" value="EOD18302"/>
    <property type="gene ID" value="EMIHUDRAFT_96053"/>
</dbReference>